<dbReference type="AlphaFoldDB" id="A0A350P209"/>
<dbReference type="Gene3D" id="3.40.50.2000">
    <property type="entry name" value="Glycogen Phosphorylase B"/>
    <property type="match status" value="2"/>
</dbReference>
<proteinExistence type="predicted"/>
<dbReference type="EMBL" id="DNAN01000214">
    <property type="protein sequence ID" value="HAW75326.1"/>
    <property type="molecule type" value="Genomic_DNA"/>
</dbReference>
<evidence type="ECO:0000313" key="3">
    <source>
        <dbReference type="EMBL" id="HAW75326.1"/>
    </source>
</evidence>
<dbReference type="SUPFAM" id="SSF53756">
    <property type="entry name" value="UDP-Glycosyltransferase/glycogen phosphorylase"/>
    <property type="match status" value="1"/>
</dbReference>
<feature type="domain" description="Glycosyl transferase family 1" evidence="2">
    <location>
        <begin position="304"/>
        <end position="447"/>
    </location>
</feature>
<dbReference type="PANTHER" id="PTHR46401:SF2">
    <property type="entry name" value="GLYCOSYLTRANSFERASE WBBK-RELATED"/>
    <property type="match status" value="1"/>
</dbReference>
<organism evidence="3 4">
    <name type="scientific">Alteromonas australica</name>
    <dbReference type="NCBI Taxonomy" id="589873"/>
    <lineage>
        <taxon>Bacteria</taxon>
        <taxon>Pseudomonadati</taxon>
        <taxon>Pseudomonadota</taxon>
        <taxon>Gammaproteobacteria</taxon>
        <taxon>Alteromonadales</taxon>
        <taxon>Alteromonadaceae</taxon>
        <taxon>Alteromonas/Salinimonas group</taxon>
        <taxon>Alteromonas</taxon>
    </lineage>
</organism>
<evidence type="ECO:0000259" key="2">
    <source>
        <dbReference type="Pfam" id="PF00534"/>
    </source>
</evidence>
<keyword evidence="1 3" id="KW-0808">Transferase</keyword>
<dbReference type="Pfam" id="PF00534">
    <property type="entry name" value="Glycos_transf_1"/>
    <property type="match status" value="1"/>
</dbReference>
<sequence length="488" mass="55921">YRRESESSVTVAHRKGSNCEFEFQAFSSVRDWSEKNDIASYYDSVIDIKLVSSLMYTLKMVSESYFEGVFGRVKELFKPVNRSLLREYCIAGKKWWQFKEFEFVLNHSATEVRQFLKDKEEVAQEKAFAKLIAPRFILEGRNPGIIFFPCWLVNNPYQKLFYEALHKEFDLSIQGFDQKALCREVINNAKGKFKFIHLHWLHNFFDENDPSVLANTIDTLTYAKELGFEIIYTAHNIVSHDSDNPALEREFRAKILNLVDHSLAHGNFAKQKLQDEFDINACSIDIVPHGTYGDFYGDLIDKSVAKEKFGVPVDSTVFLFFGNIKGYKGIFNLLTSFENLRKTRGDIYLIIAGRVLDNTLMPELTRRTKDANIIFRPGFVQNSEVVEYFSSADLCVLPYESVLTSGAAMLSLSLRCPILAPSIGVLPEVVSEGVGILFHSFDDMEQAMEAFSMEQIPQFSSLAFNQLLNEYSWPNVIKNVSFLDCIEN</sequence>
<dbReference type="GO" id="GO:0009103">
    <property type="term" value="P:lipopolysaccharide biosynthetic process"/>
    <property type="evidence" value="ECO:0007669"/>
    <property type="project" value="TreeGrafter"/>
</dbReference>
<evidence type="ECO:0000256" key="1">
    <source>
        <dbReference type="ARBA" id="ARBA00022679"/>
    </source>
</evidence>
<dbReference type="PANTHER" id="PTHR46401">
    <property type="entry name" value="GLYCOSYLTRANSFERASE WBBK-RELATED"/>
    <property type="match status" value="1"/>
</dbReference>
<feature type="non-terminal residue" evidence="3">
    <location>
        <position position="1"/>
    </location>
</feature>
<comment type="caution">
    <text evidence="3">The sequence shown here is derived from an EMBL/GenBank/DDBJ whole genome shotgun (WGS) entry which is preliminary data.</text>
</comment>
<dbReference type="Proteomes" id="UP000263517">
    <property type="component" value="Unassembled WGS sequence"/>
</dbReference>
<evidence type="ECO:0000313" key="4">
    <source>
        <dbReference type="Proteomes" id="UP000263517"/>
    </source>
</evidence>
<dbReference type="InterPro" id="IPR001296">
    <property type="entry name" value="Glyco_trans_1"/>
</dbReference>
<reference evidence="3 4" key="1">
    <citation type="journal article" date="2018" name="Nat. Biotechnol.">
        <title>A standardized bacterial taxonomy based on genome phylogeny substantially revises the tree of life.</title>
        <authorList>
            <person name="Parks D.H."/>
            <person name="Chuvochina M."/>
            <person name="Waite D.W."/>
            <person name="Rinke C."/>
            <person name="Skarshewski A."/>
            <person name="Chaumeil P.A."/>
            <person name="Hugenholtz P."/>
        </authorList>
    </citation>
    <scope>NUCLEOTIDE SEQUENCE [LARGE SCALE GENOMIC DNA]</scope>
    <source>
        <strain evidence="3">UBA11978</strain>
    </source>
</reference>
<dbReference type="GO" id="GO:0016757">
    <property type="term" value="F:glycosyltransferase activity"/>
    <property type="evidence" value="ECO:0007669"/>
    <property type="project" value="InterPro"/>
</dbReference>
<gene>
    <name evidence="3" type="ORF">DCW74_06270</name>
</gene>
<protein>
    <submittedName>
        <fullName evidence="3">Glycosyl transferase family 2</fullName>
    </submittedName>
</protein>
<name>A0A350P209_9ALTE</name>
<accession>A0A350P209</accession>